<dbReference type="Proteomes" id="UP000276133">
    <property type="component" value="Unassembled WGS sequence"/>
</dbReference>
<keyword evidence="3" id="KW-1185">Reference proteome</keyword>
<feature type="non-terminal residue" evidence="2">
    <location>
        <position position="1"/>
    </location>
</feature>
<evidence type="ECO:0000313" key="3">
    <source>
        <dbReference type="Proteomes" id="UP000276133"/>
    </source>
</evidence>
<proteinExistence type="predicted"/>
<gene>
    <name evidence="2" type="ORF">BpHYR1_051484</name>
</gene>
<sequence length="76" mass="8762">LKIHLIIITYLPLNEEVNSPEKNTTKLRDNKNKQTLKSKQTQAIGDFNSSTHWAERTSVKLCQTLMVQATQHVRTE</sequence>
<name>A0A3M7QIU0_BRAPC</name>
<protein>
    <submittedName>
        <fullName evidence="2">Uncharacterized protein</fullName>
    </submittedName>
</protein>
<comment type="caution">
    <text evidence="2">The sequence shown here is derived from an EMBL/GenBank/DDBJ whole genome shotgun (WGS) entry which is preliminary data.</text>
</comment>
<evidence type="ECO:0000256" key="1">
    <source>
        <dbReference type="SAM" id="MobiDB-lite"/>
    </source>
</evidence>
<accession>A0A3M7QIU0</accession>
<feature type="compositionally biased region" description="Basic and acidic residues" evidence="1">
    <location>
        <begin position="23"/>
        <end position="32"/>
    </location>
</feature>
<feature type="region of interest" description="Disordered" evidence="1">
    <location>
        <begin position="20"/>
        <end position="41"/>
    </location>
</feature>
<evidence type="ECO:0000313" key="2">
    <source>
        <dbReference type="EMBL" id="RNA11356.1"/>
    </source>
</evidence>
<dbReference type="EMBL" id="REGN01005978">
    <property type="protein sequence ID" value="RNA11356.1"/>
    <property type="molecule type" value="Genomic_DNA"/>
</dbReference>
<organism evidence="2 3">
    <name type="scientific">Brachionus plicatilis</name>
    <name type="common">Marine rotifer</name>
    <name type="synonym">Brachionus muelleri</name>
    <dbReference type="NCBI Taxonomy" id="10195"/>
    <lineage>
        <taxon>Eukaryota</taxon>
        <taxon>Metazoa</taxon>
        <taxon>Spiralia</taxon>
        <taxon>Gnathifera</taxon>
        <taxon>Rotifera</taxon>
        <taxon>Eurotatoria</taxon>
        <taxon>Monogononta</taxon>
        <taxon>Pseudotrocha</taxon>
        <taxon>Ploima</taxon>
        <taxon>Brachionidae</taxon>
        <taxon>Brachionus</taxon>
    </lineage>
</organism>
<reference evidence="2 3" key="1">
    <citation type="journal article" date="2018" name="Sci. Rep.">
        <title>Genomic signatures of local adaptation to the degree of environmental predictability in rotifers.</title>
        <authorList>
            <person name="Franch-Gras L."/>
            <person name="Hahn C."/>
            <person name="Garcia-Roger E.M."/>
            <person name="Carmona M.J."/>
            <person name="Serra M."/>
            <person name="Gomez A."/>
        </authorList>
    </citation>
    <scope>NUCLEOTIDE SEQUENCE [LARGE SCALE GENOMIC DNA]</scope>
    <source>
        <strain evidence="2">HYR1</strain>
    </source>
</reference>
<dbReference type="AlphaFoldDB" id="A0A3M7QIU0"/>